<dbReference type="GO" id="GO:0005506">
    <property type="term" value="F:iron ion binding"/>
    <property type="evidence" value="ECO:0007669"/>
    <property type="project" value="InterPro"/>
</dbReference>
<evidence type="ECO:0000256" key="4">
    <source>
        <dbReference type="ARBA" id="ARBA00010617"/>
    </source>
</evidence>
<evidence type="ECO:0000256" key="5">
    <source>
        <dbReference type="ARBA" id="ARBA00022692"/>
    </source>
</evidence>
<feature type="chain" id="PRO_5042937601" description="Cytochrome P450" evidence="10">
    <location>
        <begin position="26"/>
        <end position="1228"/>
    </location>
</feature>
<reference evidence="11 12" key="1">
    <citation type="submission" date="2024-05" db="EMBL/GenBank/DDBJ databases">
        <title>Haplotype-resolved chromosome-level genome assembly of Huyou (Citrus changshanensis).</title>
        <authorList>
            <person name="Miao C."/>
            <person name="Chen W."/>
            <person name="Wu Y."/>
            <person name="Wang L."/>
            <person name="Zhao S."/>
            <person name="Grierson D."/>
            <person name="Xu C."/>
            <person name="Chen K."/>
        </authorList>
    </citation>
    <scope>NUCLEOTIDE SEQUENCE [LARGE SCALE GENOMIC DNA]</scope>
    <source>
        <strain evidence="11">01-14</strain>
        <tissue evidence="11">Leaf</tissue>
    </source>
</reference>
<dbReference type="GO" id="GO:0020037">
    <property type="term" value="F:heme binding"/>
    <property type="evidence" value="ECO:0007669"/>
    <property type="project" value="InterPro"/>
</dbReference>
<dbReference type="CDD" id="cd11043">
    <property type="entry name" value="CYP90-like"/>
    <property type="match status" value="2"/>
</dbReference>
<evidence type="ECO:0000256" key="7">
    <source>
        <dbReference type="ARBA" id="ARBA00022989"/>
    </source>
</evidence>
<keyword evidence="10" id="KW-0732">Signal</keyword>
<comment type="subcellular location">
    <subcellularLocation>
        <location evidence="2">Membrane</location>
        <topology evidence="2">Single-pass membrane protein</topology>
    </subcellularLocation>
</comment>
<evidence type="ECO:0000256" key="9">
    <source>
        <dbReference type="ARBA" id="ARBA00023004"/>
    </source>
</evidence>
<dbReference type="PANTHER" id="PTHR24286:SF217">
    <property type="entry name" value="OS07G0520300 PROTEIN"/>
    <property type="match status" value="1"/>
</dbReference>
<evidence type="ECO:0000256" key="1">
    <source>
        <dbReference type="ARBA" id="ARBA00001971"/>
    </source>
</evidence>
<evidence type="ECO:0008006" key="13">
    <source>
        <dbReference type="Google" id="ProtNLM"/>
    </source>
</evidence>
<organism evidence="11 12">
    <name type="scientific">Citrus x changshan-huyou</name>
    <dbReference type="NCBI Taxonomy" id="2935761"/>
    <lineage>
        <taxon>Eukaryota</taxon>
        <taxon>Viridiplantae</taxon>
        <taxon>Streptophyta</taxon>
        <taxon>Embryophyta</taxon>
        <taxon>Tracheophyta</taxon>
        <taxon>Spermatophyta</taxon>
        <taxon>Magnoliopsida</taxon>
        <taxon>eudicotyledons</taxon>
        <taxon>Gunneridae</taxon>
        <taxon>Pentapetalae</taxon>
        <taxon>rosids</taxon>
        <taxon>malvids</taxon>
        <taxon>Sapindales</taxon>
        <taxon>Rutaceae</taxon>
        <taxon>Aurantioideae</taxon>
        <taxon>Citrus</taxon>
    </lineage>
</organism>
<dbReference type="PROSITE" id="PS00086">
    <property type="entry name" value="CYTOCHROME_P450"/>
    <property type="match status" value="2"/>
</dbReference>
<comment type="caution">
    <text evidence="11">The sequence shown here is derived from an EMBL/GenBank/DDBJ whole genome shotgun (WGS) entry which is preliminary data.</text>
</comment>
<evidence type="ECO:0000256" key="8">
    <source>
        <dbReference type="ARBA" id="ARBA00023002"/>
    </source>
</evidence>
<keyword evidence="8" id="KW-0560">Oxidoreductase</keyword>
<dbReference type="InterPro" id="IPR017972">
    <property type="entry name" value="Cyt_P450_CS"/>
</dbReference>
<evidence type="ECO:0000313" key="12">
    <source>
        <dbReference type="Proteomes" id="UP001428341"/>
    </source>
</evidence>
<dbReference type="Proteomes" id="UP001428341">
    <property type="component" value="Unassembled WGS sequence"/>
</dbReference>
<dbReference type="Pfam" id="PF00067">
    <property type="entry name" value="p450"/>
    <property type="match status" value="2"/>
</dbReference>
<comment type="cofactor">
    <cofactor evidence="1">
        <name>heme</name>
        <dbReference type="ChEBI" id="CHEBI:30413"/>
    </cofactor>
</comment>
<dbReference type="InterPro" id="IPR036396">
    <property type="entry name" value="Cyt_P450_sf"/>
</dbReference>
<dbReference type="Gene3D" id="1.10.630.10">
    <property type="entry name" value="Cytochrome P450"/>
    <property type="match status" value="3"/>
</dbReference>
<sequence>MDPTIYFTLLLFLLPLYLILRRKTSKQLPPGSFGLPIIGHSLSFLRAMHTDTVEQWFQRRIKKYGPIYKLSLFGTPGVFIHGQAANKFIYTCDSDTVVPHQPPSFKMICGERNILELNGEEHKRIRGALMSFLKPEVLKQYVGKMDEEIRKHLEIHWHGKQKIKVMPSMKTLTFNIMSSLLFGIEQGASRDALIELIQQISNGSVSLPINIPFTCFHRGLRARAKFRTMIMDLIKQRRAALKNETALPQQDLITCLLNIQNNDNSIILSDEEIVNNVIVLMIAGHDTSSILITFLVRLLATDPTVYATISKEQEEIAKNKASGELLTWNDLANMKYTWRVALETLRIYPPVYGAFKKVLKDFEYEGYTISKGWQIVLASCMTHMDEQIFPDPSKFDPTRFEKQASIPPYSFVAFGGGPRICPGYDVGSTGNGVPLSGLTGFAPQFESQGSCLCWENLCLSVRAGTANLGCGTGLKENGFKIELKEYGPISKLSLLVTPTVYIYGQAANKFVYTCDDNALANQQPSLIRRIYGERSITGLGVDEHKRLRGALESFFKPEVLKQYVGKMDEDIRKHLNMHWHGKQKVAVMPLMKSLTFNIPSSLIFGIEQGATINAFIELFQDIMDGIVSIPINCPFTRFNRGLKARAKIRALITDLGMTHPVHSLTSWSGFWLAIHLFLPTLSKVLNRQFAHQNMPPISFSTSVTHMDDHIFPDPSVKVWSPSLPGSIKVALWHSDPSLPRSIKVALWLSEEGHGSSPWLDNTHPPMGKMSMRKARKKLPPGSFGLPFIGQSLSFLHALRTNTAEHWLRERVRKYGAVSKMNLLGTPTLLLHGQAANKFVYTCDQKILSGQQPTSIRKICGERNILELTGDDHRCVRGALLSFLKPEVLKQYVGKIDEEVRKHMKMHWHGKEQVQAMPLMKTLTFSIMSSLLFGIEEGDQRRDALVKLFQQIIDGIFTIPVNLPFTRFNRSLQASKKVRAMLMNLIREKGAALEQHTASPNQDLISCLLSIRNESVVLSDEEIIDNAIIVMIAGHDTSAILITFFIRLLANDPSVYATIVQEQEEIAKNKASGTGELLTWEDLAKMKQTWRVAMEILRTTPPIFCSFRKVLEDFEYEGYIIPKGWQVMWAACMTHMDDQLFPDALKFDPTRFEKQAAVPPFSFVAFGGGPRTCPGNEFARIETLVIIHYLVTQFTWKLCCSDNSFSRDPLPVFRHGLEIQVKPKNCATG</sequence>
<dbReference type="FunFam" id="1.10.630.10:FF:000022">
    <property type="entry name" value="Taxadiene 5-alpha hydroxylase"/>
    <property type="match status" value="2"/>
</dbReference>
<evidence type="ECO:0000256" key="2">
    <source>
        <dbReference type="ARBA" id="ARBA00004167"/>
    </source>
</evidence>
<keyword evidence="12" id="KW-1185">Reference proteome</keyword>
<keyword evidence="9" id="KW-0408">Iron</keyword>
<dbReference type="SUPFAM" id="SSF48264">
    <property type="entry name" value="Cytochrome P450"/>
    <property type="match status" value="3"/>
</dbReference>
<dbReference type="EMBL" id="JBCGBO010000002">
    <property type="protein sequence ID" value="KAK9223614.1"/>
    <property type="molecule type" value="Genomic_DNA"/>
</dbReference>
<evidence type="ECO:0000256" key="6">
    <source>
        <dbReference type="ARBA" id="ARBA00022723"/>
    </source>
</evidence>
<accession>A0AAP0MWU9</accession>
<feature type="signal peptide" evidence="10">
    <location>
        <begin position="1"/>
        <end position="25"/>
    </location>
</feature>
<name>A0AAP0MWU9_9ROSI</name>
<evidence type="ECO:0000256" key="3">
    <source>
        <dbReference type="ARBA" id="ARBA00004721"/>
    </source>
</evidence>
<comment type="pathway">
    <text evidence="3">Secondary metabolite biosynthesis; terpenoid biosynthesis.</text>
</comment>
<dbReference type="AlphaFoldDB" id="A0AAP0MWU9"/>
<keyword evidence="6" id="KW-0479">Metal-binding</keyword>
<dbReference type="PRINTS" id="PR00463">
    <property type="entry name" value="EP450I"/>
</dbReference>
<comment type="similarity">
    <text evidence="4">Belongs to the cytochrome P450 family.</text>
</comment>
<dbReference type="InterPro" id="IPR001128">
    <property type="entry name" value="Cyt_P450"/>
</dbReference>
<gene>
    <name evidence="11" type="ORF">WN944_012060</name>
</gene>
<dbReference type="GO" id="GO:0016125">
    <property type="term" value="P:sterol metabolic process"/>
    <property type="evidence" value="ECO:0007669"/>
    <property type="project" value="TreeGrafter"/>
</dbReference>
<dbReference type="PRINTS" id="PR00385">
    <property type="entry name" value="P450"/>
</dbReference>
<evidence type="ECO:0000313" key="11">
    <source>
        <dbReference type="EMBL" id="KAK9223614.1"/>
    </source>
</evidence>
<keyword evidence="5" id="KW-0812">Transmembrane</keyword>
<dbReference type="GO" id="GO:0004497">
    <property type="term" value="F:monooxygenase activity"/>
    <property type="evidence" value="ECO:0007669"/>
    <property type="project" value="InterPro"/>
</dbReference>
<proteinExistence type="inferred from homology"/>
<dbReference type="InterPro" id="IPR002401">
    <property type="entry name" value="Cyt_P450_E_grp-I"/>
</dbReference>
<evidence type="ECO:0000256" key="10">
    <source>
        <dbReference type="SAM" id="SignalP"/>
    </source>
</evidence>
<keyword evidence="7" id="KW-0472">Membrane</keyword>
<keyword evidence="7" id="KW-1133">Transmembrane helix</keyword>
<dbReference type="GO" id="GO:0016020">
    <property type="term" value="C:membrane"/>
    <property type="evidence" value="ECO:0007669"/>
    <property type="project" value="UniProtKB-SubCell"/>
</dbReference>
<dbReference type="GO" id="GO:0016705">
    <property type="term" value="F:oxidoreductase activity, acting on paired donors, with incorporation or reduction of molecular oxygen"/>
    <property type="evidence" value="ECO:0007669"/>
    <property type="project" value="InterPro"/>
</dbReference>
<protein>
    <recommendedName>
        <fullName evidence="13">Cytochrome P450</fullName>
    </recommendedName>
</protein>
<dbReference type="PANTHER" id="PTHR24286">
    <property type="entry name" value="CYTOCHROME P450 26"/>
    <property type="match status" value="1"/>
</dbReference>